<dbReference type="AlphaFoldDB" id="A0A5N5EP63"/>
<keyword evidence="2" id="KW-0677">Repeat</keyword>
<name>A0A5N5EP63_9ACTN</name>
<dbReference type="Pfam" id="PF00132">
    <property type="entry name" value="Hexapep"/>
    <property type="match status" value="1"/>
</dbReference>
<dbReference type="Gene3D" id="2.160.10.10">
    <property type="entry name" value="Hexapeptide repeat proteins"/>
    <property type="match status" value="1"/>
</dbReference>
<dbReference type="SUPFAM" id="SSF51161">
    <property type="entry name" value="Trimeric LpxA-like enzymes"/>
    <property type="match status" value="1"/>
</dbReference>
<keyword evidence="3" id="KW-0012">Acyltransferase</keyword>
<dbReference type="InterPro" id="IPR001451">
    <property type="entry name" value="Hexapep"/>
</dbReference>
<dbReference type="RefSeq" id="WP_151509889.1">
    <property type="nucleotide sequence ID" value="NZ_JBMVCA010000031.1"/>
</dbReference>
<dbReference type="PANTHER" id="PTHR23416:SF78">
    <property type="entry name" value="LIPOPOLYSACCHARIDE BIOSYNTHESIS O-ACETYL TRANSFERASE WBBJ-RELATED"/>
    <property type="match status" value="1"/>
</dbReference>
<dbReference type="GO" id="GO:0016746">
    <property type="term" value="F:acyltransferase activity"/>
    <property type="evidence" value="ECO:0007669"/>
    <property type="project" value="UniProtKB-KW"/>
</dbReference>
<gene>
    <name evidence="3" type="ORF">F5983_09380</name>
</gene>
<evidence type="ECO:0000313" key="4">
    <source>
        <dbReference type="Proteomes" id="UP000326907"/>
    </source>
</evidence>
<dbReference type="InterPro" id="IPR011004">
    <property type="entry name" value="Trimer_LpxA-like_sf"/>
</dbReference>
<comment type="caution">
    <text evidence="3">The sequence shown here is derived from an EMBL/GenBank/DDBJ whole genome shotgun (WGS) entry which is preliminary data.</text>
</comment>
<reference evidence="3 4" key="1">
    <citation type="submission" date="2019-09" db="EMBL/GenBank/DDBJ databases">
        <authorList>
            <person name="Liu P."/>
        </authorList>
    </citation>
    <scope>NUCLEOTIDE SEQUENCE [LARGE SCALE GENOMIC DNA]</scope>
    <source>
        <strain evidence="3 4">TRM68085</strain>
    </source>
</reference>
<keyword evidence="4" id="KW-1185">Reference proteome</keyword>
<dbReference type="InterPro" id="IPR051159">
    <property type="entry name" value="Hexapeptide_acetyltransf"/>
</dbReference>
<accession>A0A5N5EP63</accession>
<dbReference type="PROSITE" id="PS00101">
    <property type="entry name" value="HEXAPEP_TRANSFERASES"/>
    <property type="match status" value="1"/>
</dbReference>
<keyword evidence="1 3" id="KW-0808">Transferase</keyword>
<protein>
    <submittedName>
        <fullName evidence="3">Acyltransferase</fullName>
    </submittedName>
</protein>
<evidence type="ECO:0000256" key="2">
    <source>
        <dbReference type="ARBA" id="ARBA00022737"/>
    </source>
</evidence>
<evidence type="ECO:0000256" key="1">
    <source>
        <dbReference type="ARBA" id="ARBA00022679"/>
    </source>
</evidence>
<evidence type="ECO:0000313" key="3">
    <source>
        <dbReference type="EMBL" id="KAB2592758.1"/>
    </source>
</evidence>
<dbReference type="Proteomes" id="UP000326907">
    <property type="component" value="Unassembled WGS sequence"/>
</dbReference>
<dbReference type="EMBL" id="VYUA01000006">
    <property type="protein sequence ID" value="KAB2592758.1"/>
    <property type="molecule type" value="Genomic_DNA"/>
</dbReference>
<dbReference type="InterPro" id="IPR018357">
    <property type="entry name" value="Hexapep_transf_CS"/>
</dbReference>
<proteinExistence type="predicted"/>
<sequence>MLQVRKLERYKDDQGNEIVYDGEVREEKIDIRFKGANNKLVISPEADIKDLLVIFTGNNGQIDIDRTTKRRAGLRFELRCGHESTIRIGENVGCAGRTFISAVEGVSVTIGADVMFAKNIEVRGDDTHPIFDVRSGKRANPSQSIVVGEHVWIAKHAVVMGGATIGNGSVIGFRSIVTKAIPNNCVAVGAPAKVVKRNIAWERPEVVSRLPGEEFPRKGEKSEQYWNLTDDDGVQEKVVVRPQPKKRRLASYAPAPVKRLARKLRSS</sequence>
<dbReference type="PANTHER" id="PTHR23416">
    <property type="entry name" value="SIALIC ACID SYNTHASE-RELATED"/>
    <property type="match status" value="1"/>
</dbReference>
<dbReference type="CDD" id="cd04647">
    <property type="entry name" value="LbH_MAT_like"/>
    <property type="match status" value="1"/>
</dbReference>
<organism evidence="3 4">
    <name type="scientific">Streptomyces arboris</name>
    <dbReference type="NCBI Taxonomy" id="2600619"/>
    <lineage>
        <taxon>Bacteria</taxon>
        <taxon>Bacillati</taxon>
        <taxon>Actinomycetota</taxon>
        <taxon>Actinomycetes</taxon>
        <taxon>Kitasatosporales</taxon>
        <taxon>Streptomycetaceae</taxon>
        <taxon>Streptomyces</taxon>
    </lineage>
</organism>